<feature type="transmembrane region" description="Helical" evidence="10">
    <location>
        <begin position="178"/>
        <end position="197"/>
    </location>
</feature>
<dbReference type="InterPro" id="IPR043325">
    <property type="entry name" value="LTSS"/>
</dbReference>
<evidence type="ECO:0000256" key="6">
    <source>
        <dbReference type="ARBA" id="ARBA00023157"/>
    </source>
</evidence>
<dbReference type="PROSITE" id="PS51257">
    <property type="entry name" value="PROKAR_LIPOPROTEIN"/>
    <property type="match status" value="1"/>
</dbReference>
<evidence type="ECO:0000256" key="5">
    <source>
        <dbReference type="ARBA" id="ARBA00022729"/>
    </source>
</evidence>
<dbReference type="InterPro" id="IPR016140">
    <property type="entry name" value="Bifunc_inhib/LTP/seed_store"/>
</dbReference>
<comment type="similarity">
    <text evidence="2">Belongs to the plant LTP family.</text>
</comment>
<evidence type="ECO:0000313" key="14">
    <source>
        <dbReference type="Proteomes" id="UP000447434"/>
    </source>
</evidence>
<dbReference type="Gene3D" id="1.10.110.10">
    <property type="entry name" value="Plant lipid-transfer and hydrophobic proteins"/>
    <property type="match status" value="1"/>
</dbReference>
<keyword evidence="10" id="KW-0472">Membrane</keyword>
<keyword evidence="7" id="KW-0325">Glycoprotein</keyword>
<evidence type="ECO:0000256" key="7">
    <source>
        <dbReference type="ARBA" id="ARBA00023180"/>
    </source>
</evidence>
<keyword evidence="4" id="KW-0336">GPI-anchor</keyword>
<evidence type="ECO:0000256" key="10">
    <source>
        <dbReference type="SAM" id="Phobius"/>
    </source>
</evidence>
<gene>
    <name evidence="13" type="ORF">Lalb_Chr10g0102191</name>
</gene>
<dbReference type="EMBL" id="WOCE01000010">
    <property type="protein sequence ID" value="KAE9605899.1"/>
    <property type="molecule type" value="Genomic_DNA"/>
</dbReference>
<reference evidence="14" key="1">
    <citation type="journal article" date="2020" name="Nat. Commun.">
        <title>Genome sequence of the cluster root forming white lupin.</title>
        <authorList>
            <person name="Hufnagel B."/>
            <person name="Marques A."/>
            <person name="Soriano A."/>
            <person name="Marques L."/>
            <person name="Divol F."/>
            <person name="Doumas P."/>
            <person name="Sallet E."/>
            <person name="Mancinotti D."/>
            <person name="Carrere S."/>
            <person name="Marande W."/>
            <person name="Arribat S."/>
            <person name="Keller J."/>
            <person name="Huneau C."/>
            <person name="Blein T."/>
            <person name="Aime D."/>
            <person name="Laguerre M."/>
            <person name="Taylor J."/>
            <person name="Schubert V."/>
            <person name="Nelson M."/>
            <person name="Geu-Flores F."/>
            <person name="Crespi M."/>
            <person name="Gallardo-Guerrero K."/>
            <person name="Delaux P.-M."/>
            <person name="Salse J."/>
            <person name="Berges H."/>
            <person name="Guyot R."/>
            <person name="Gouzy J."/>
            <person name="Peret B."/>
        </authorList>
    </citation>
    <scope>NUCLEOTIDE SEQUENCE [LARGE SCALE GENOMIC DNA]</scope>
    <source>
        <strain evidence="14">cv. Amiga</strain>
    </source>
</reference>
<dbReference type="CDD" id="cd00010">
    <property type="entry name" value="AAI_LTSS"/>
    <property type="match status" value="1"/>
</dbReference>
<sequence>MTKFSTIFACLLLACSYSFCDASFSRSWFSSNDDKSISIPSPAPAPAPDCDSTINDVMRCVSFLYSDNGSKPDKGCCSGFIDAATTNMLCLCAIINGDQLKMQRSKAITILRGCGIKSPLGQCGQSPVSRPAPPKASNGSNTPYPEPEPIKSHAAPSPSVTNTAPAPAPEKSIAAPSAYPISSSLLIAICSIFFVYFF</sequence>
<dbReference type="Pfam" id="PF14368">
    <property type="entry name" value="LTP_2"/>
    <property type="match status" value="1"/>
</dbReference>
<evidence type="ECO:0000256" key="4">
    <source>
        <dbReference type="ARBA" id="ARBA00022622"/>
    </source>
</evidence>
<comment type="caution">
    <text evidence="13">The sequence shown here is derived from an EMBL/GenBank/DDBJ whole genome shotgun (WGS) entry which is preliminary data.</text>
</comment>
<evidence type="ECO:0000256" key="11">
    <source>
        <dbReference type="SAM" id="SignalP"/>
    </source>
</evidence>
<accession>A0A6A4PX37</accession>
<dbReference type="GO" id="GO:0005886">
    <property type="term" value="C:plasma membrane"/>
    <property type="evidence" value="ECO:0007669"/>
    <property type="project" value="UniProtKB-SubCell"/>
</dbReference>
<keyword evidence="14" id="KW-1185">Reference proteome</keyword>
<name>A0A6A4PX37_LUPAL</name>
<evidence type="ECO:0000256" key="9">
    <source>
        <dbReference type="SAM" id="MobiDB-lite"/>
    </source>
</evidence>
<protein>
    <submittedName>
        <fullName evidence="13">Putative bifunctional inhibitor/plant lipid transfer protein/seed storage helical</fullName>
    </submittedName>
</protein>
<feature type="chain" id="PRO_5043983248" evidence="11">
    <location>
        <begin position="23"/>
        <end position="198"/>
    </location>
</feature>
<comment type="subcellular location">
    <subcellularLocation>
        <location evidence="1">Cell membrane</location>
        <topology evidence="1">Lipid-anchor</topology>
        <topology evidence="1">GPI-anchor</topology>
    </subcellularLocation>
</comment>
<evidence type="ECO:0000256" key="3">
    <source>
        <dbReference type="ARBA" id="ARBA00022475"/>
    </source>
</evidence>
<dbReference type="AlphaFoldDB" id="A0A6A4PX37"/>
<evidence type="ECO:0000256" key="2">
    <source>
        <dbReference type="ARBA" id="ARBA00009748"/>
    </source>
</evidence>
<keyword evidence="10" id="KW-0812">Transmembrane</keyword>
<feature type="signal peptide" evidence="11">
    <location>
        <begin position="1"/>
        <end position="22"/>
    </location>
</feature>
<keyword evidence="8" id="KW-0449">Lipoprotein</keyword>
<keyword evidence="3" id="KW-1003">Cell membrane</keyword>
<organism evidence="13 14">
    <name type="scientific">Lupinus albus</name>
    <name type="common">White lupine</name>
    <name type="synonym">Lupinus termis</name>
    <dbReference type="NCBI Taxonomy" id="3870"/>
    <lineage>
        <taxon>Eukaryota</taxon>
        <taxon>Viridiplantae</taxon>
        <taxon>Streptophyta</taxon>
        <taxon>Embryophyta</taxon>
        <taxon>Tracheophyta</taxon>
        <taxon>Spermatophyta</taxon>
        <taxon>Magnoliopsida</taxon>
        <taxon>eudicotyledons</taxon>
        <taxon>Gunneridae</taxon>
        <taxon>Pentapetalae</taxon>
        <taxon>rosids</taxon>
        <taxon>fabids</taxon>
        <taxon>Fabales</taxon>
        <taxon>Fabaceae</taxon>
        <taxon>Papilionoideae</taxon>
        <taxon>50 kb inversion clade</taxon>
        <taxon>genistoids sensu lato</taxon>
        <taxon>core genistoids</taxon>
        <taxon>Genisteae</taxon>
        <taxon>Lupinus</taxon>
    </lineage>
</organism>
<evidence type="ECO:0000259" key="12">
    <source>
        <dbReference type="Pfam" id="PF14368"/>
    </source>
</evidence>
<keyword evidence="6" id="KW-1015">Disulfide bond</keyword>
<keyword evidence="10" id="KW-1133">Transmembrane helix</keyword>
<feature type="region of interest" description="Disordered" evidence="9">
    <location>
        <begin position="122"/>
        <end position="167"/>
    </location>
</feature>
<evidence type="ECO:0000256" key="1">
    <source>
        <dbReference type="ARBA" id="ARBA00004609"/>
    </source>
</evidence>
<dbReference type="OrthoDB" id="10459066at2759"/>
<dbReference type="GO" id="GO:0098552">
    <property type="term" value="C:side of membrane"/>
    <property type="evidence" value="ECO:0007669"/>
    <property type="project" value="UniProtKB-KW"/>
</dbReference>
<evidence type="ECO:0000256" key="8">
    <source>
        <dbReference type="ARBA" id="ARBA00023288"/>
    </source>
</evidence>
<evidence type="ECO:0000313" key="13">
    <source>
        <dbReference type="EMBL" id="KAE9605899.1"/>
    </source>
</evidence>
<keyword evidence="5 11" id="KW-0732">Signal</keyword>
<dbReference type="Proteomes" id="UP000447434">
    <property type="component" value="Chromosome 10"/>
</dbReference>
<feature type="domain" description="Bifunctional inhibitor/plant lipid transfer protein/seed storage helical" evidence="12">
    <location>
        <begin position="38"/>
        <end position="123"/>
    </location>
</feature>
<dbReference type="InterPro" id="IPR036312">
    <property type="entry name" value="Bifun_inhib/LTP/seed_sf"/>
</dbReference>
<proteinExistence type="inferred from homology"/>
<dbReference type="PANTHER" id="PTHR33044">
    <property type="entry name" value="BIFUNCTIONAL INHIBITOR/LIPID-TRANSFER PROTEIN/SEED STORAGE 2S ALBUMIN SUPERFAMILY PROTEIN-RELATED"/>
    <property type="match status" value="1"/>
</dbReference>
<dbReference type="SUPFAM" id="SSF47699">
    <property type="entry name" value="Bifunctional inhibitor/lipid-transfer protein/seed storage 2S albumin"/>
    <property type="match status" value="1"/>
</dbReference>